<organism evidence="1 2">
    <name type="scientific">Neophaeococcomyces mojaviensis</name>
    <dbReference type="NCBI Taxonomy" id="3383035"/>
    <lineage>
        <taxon>Eukaryota</taxon>
        <taxon>Fungi</taxon>
        <taxon>Dikarya</taxon>
        <taxon>Ascomycota</taxon>
        <taxon>Pezizomycotina</taxon>
        <taxon>Eurotiomycetes</taxon>
        <taxon>Chaetothyriomycetidae</taxon>
        <taxon>Chaetothyriales</taxon>
        <taxon>Chaetothyriales incertae sedis</taxon>
        <taxon>Neophaeococcomyces</taxon>
    </lineage>
</organism>
<name>A0ACC2ZUF1_9EURO</name>
<proteinExistence type="predicted"/>
<evidence type="ECO:0000313" key="1">
    <source>
        <dbReference type="EMBL" id="KAJ9651065.1"/>
    </source>
</evidence>
<accession>A0ACC2ZUF1</accession>
<comment type="caution">
    <text evidence="1">The sequence shown here is derived from an EMBL/GenBank/DDBJ whole genome shotgun (WGS) entry which is preliminary data.</text>
</comment>
<protein>
    <submittedName>
        <fullName evidence="1">Uncharacterized protein</fullName>
    </submittedName>
</protein>
<reference evidence="1" key="1">
    <citation type="submission" date="2022-10" db="EMBL/GenBank/DDBJ databases">
        <title>Culturing micro-colonial fungi from biological soil crusts in the Mojave desert and describing Neophaeococcomyces mojavensis, and introducing the new genera and species Taxawa tesnikishii.</title>
        <authorList>
            <person name="Kurbessoian T."/>
            <person name="Stajich J.E."/>
        </authorList>
    </citation>
    <scope>NUCLEOTIDE SEQUENCE</scope>
    <source>
        <strain evidence="1">JES_112</strain>
    </source>
</reference>
<dbReference type="Proteomes" id="UP001172386">
    <property type="component" value="Unassembled WGS sequence"/>
</dbReference>
<sequence length="831" mass="90152">MASPEHTDEHTHLLSKPYDRRRSRLQSIVNEIDGESIVSSHISKEEGALGETAVGERLPYNDYTTIDWLHDLVKDSFRYRAIRSRKGLRYKAYVLWDEAEGWVAAALIGTLTACVAFLVDMAVATISDLKTGYCKSNLVLSRELCCTSKHPLHSGDPSVNSTLTVLAETGQTCADWQNWTESYWAGFGIYVGWALLFGILSGAVTMTTKSNLPTASPGRGDKFSSERKSQQHTNGNGHTYGPVSDGATTTANTNGPRVVGKSMYMAAGSGIPEIKTILSGFVIPNFLSFKVLLVKAVGSAFAVSTGMCLGKEGPFVHISTCVANLVGLRFRKYRENSRKLREILAAGCSSGLSVAFGAPIGGVLFAYEEISTYFPRKVLWRAFICSLFAAMTLRALNPTGTGKLVLFETNYGTSYKPYHYIVFVVLGVAGGVFGGMFCKMNFLWSRSFRKFDIIKNHPVFEVFLVVAVTATTQYFNPLTREPGDVIIKNLLVDCNDAKETAYVCLHEGVNGNGTDRKYIGYLVYGTLIKLVLTVITFGIKVPSGIIIPALDAGAFFGRLVGQIPFLASTISPGIFAMVGAGAFLAGVSRMTISLAVIMFELTGELEFIVPNMIGIMVAKWVADALEKEGVYDLAQTVLGHPFLDLDASLKLVAKRQYAVSDLIPPESTMMQITVEVPATGCVQYGILAKKLGQLKARGLMDAGLVLVQHGLLVGYLAEGELEYGLNVLGADCGDGAQVRVLGTHTGIGGPIEEEGRHGLDDLDELDMSPFVDRTPLTICAVAPMEYAVEMFGKLGLRYLMVTELGTGKVVGVIIKKRLVSWIDGLKHEHDE</sequence>
<gene>
    <name evidence="1" type="ORF">H2198_009644</name>
</gene>
<evidence type="ECO:0000313" key="2">
    <source>
        <dbReference type="Proteomes" id="UP001172386"/>
    </source>
</evidence>
<dbReference type="EMBL" id="JAPDRQ010000285">
    <property type="protein sequence ID" value="KAJ9651065.1"/>
    <property type="molecule type" value="Genomic_DNA"/>
</dbReference>
<keyword evidence="2" id="KW-1185">Reference proteome</keyword>